<keyword evidence="1" id="KW-0862">Zinc</keyword>
<keyword evidence="1" id="KW-0479">Metal-binding</keyword>
<dbReference type="InterPro" id="IPR036875">
    <property type="entry name" value="Znf_CCHC_sf"/>
</dbReference>
<keyword evidence="1" id="KW-0863">Zinc-finger</keyword>
<sequence length="292" mass="33380">MAEASAHLSGVRDVVCEDQSCEKNSAPSALSSLESVVDVDVSTGKNVSYADAGRPEREEPVAYFVDEENERQSNGEIQLTFRNAKQRELFLKKNVVQIRGQPFALQDVDRPLTYLQIFDSPYKLPDSTIINRLAKYCDVLHHRRGYFREPGFEHIQDGVRHYRVRIKNPIPNFLRFGKIQLNLRYEGQPRTCRHCKQTGHYANACHNIVCYNCEQLGHLASDCPEPPMCNLCKSTDHKARACQFSWARDTRETSDPESESVTEKTPKKTATDDPEELPKIYRDCSRNTSKPL</sequence>
<dbReference type="InterPro" id="IPR001878">
    <property type="entry name" value="Znf_CCHC"/>
</dbReference>
<gene>
    <name evidence="4" type="ORF">pdam_00019102</name>
</gene>
<dbReference type="AlphaFoldDB" id="A0A3M6UNT9"/>
<dbReference type="STRING" id="46731.A0A3M6UNT9"/>
<dbReference type="SMART" id="SM00343">
    <property type="entry name" value="ZnF_C2HC"/>
    <property type="match status" value="3"/>
</dbReference>
<evidence type="ECO:0000256" key="1">
    <source>
        <dbReference type="PROSITE-ProRule" id="PRU00047"/>
    </source>
</evidence>
<evidence type="ECO:0000313" key="5">
    <source>
        <dbReference type="Proteomes" id="UP000275408"/>
    </source>
</evidence>
<dbReference type="GO" id="GO:0003690">
    <property type="term" value="F:double-stranded DNA binding"/>
    <property type="evidence" value="ECO:0007669"/>
    <property type="project" value="InterPro"/>
</dbReference>
<feature type="region of interest" description="Disordered" evidence="2">
    <location>
        <begin position="249"/>
        <end position="292"/>
    </location>
</feature>
<reference evidence="4 5" key="1">
    <citation type="journal article" date="2018" name="Sci. Rep.">
        <title>Comparative analysis of the Pocillopora damicornis genome highlights role of immune system in coral evolution.</title>
        <authorList>
            <person name="Cunning R."/>
            <person name="Bay R.A."/>
            <person name="Gillette P."/>
            <person name="Baker A.C."/>
            <person name="Traylor-Knowles N."/>
        </authorList>
    </citation>
    <scope>NUCLEOTIDE SEQUENCE [LARGE SCALE GENOMIC DNA]</scope>
    <source>
        <strain evidence="4">RSMAS</strain>
        <tissue evidence="4">Whole animal</tissue>
    </source>
</reference>
<feature type="compositionally biased region" description="Basic and acidic residues" evidence="2">
    <location>
        <begin position="261"/>
        <end position="285"/>
    </location>
</feature>
<proteinExistence type="predicted"/>
<comment type="caution">
    <text evidence="4">The sequence shown here is derived from an EMBL/GenBank/DDBJ whole genome shotgun (WGS) entry which is preliminary data.</text>
</comment>
<dbReference type="PANTHER" id="PTHR22639:SF3">
    <property type="entry name" value="ZINC FINGER CCHC DOMAIN-CONTAINING PROTEIN 3"/>
    <property type="match status" value="1"/>
</dbReference>
<dbReference type="EMBL" id="RCHS01001075">
    <property type="protein sequence ID" value="RMX55326.1"/>
    <property type="molecule type" value="Genomic_DNA"/>
</dbReference>
<organism evidence="4 5">
    <name type="scientific">Pocillopora damicornis</name>
    <name type="common">Cauliflower coral</name>
    <name type="synonym">Millepora damicornis</name>
    <dbReference type="NCBI Taxonomy" id="46731"/>
    <lineage>
        <taxon>Eukaryota</taxon>
        <taxon>Metazoa</taxon>
        <taxon>Cnidaria</taxon>
        <taxon>Anthozoa</taxon>
        <taxon>Hexacorallia</taxon>
        <taxon>Scleractinia</taxon>
        <taxon>Astrocoeniina</taxon>
        <taxon>Pocilloporidae</taxon>
        <taxon>Pocillopora</taxon>
    </lineage>
</organism>
<dbReference type="OrthoDB" id="5990267at2759"/>
<dbReference type="GO" id="GO:0002218">
    <property type="term" value="P:activation of innate immune response"/>
    <property type="evidence" value="ECO:0007669"/>
    <property type="project" value="InterPro"/>
</dbReference>
<dbReference type="GO" id="GO:0008270">
    <property type="term" value="F:zinc ion binding"/>
    <property type="evidence" value="ECO:0007669"/>
    <property type="project" value="UniProtKB-KW"/>
</dbReference>
<evidence type="ECO:0000256" key="2">
    <source>
        <dbReference type="SAM" id="MobiDB-lite"/>
    </source>
</evidence>
<dbReference type="PROSITE" id="PS50158">
    <property type="entry name" value="ZF_CCHC"/>
    <property type="match status" value="1"/>
</dbReference>
<keyword evidence="5" id="KW-1185">Reference proteome</keyword>
<dbReference type="Pfam" id="PF00098">
    <property type="entry name" value="zf-CCHC"/>
    <property type="match status" value="1"/>
</dbReference>
<dbReference type="Gene3D" id="4.10.60.10">
    <property type="entry name" value="Zinc finger, CCHC-type"/>
    <property type="match status" value="1"/>
</dbReference>
<dbReference type="GO" id="GO:0003723">
    <property type="term" value="F:RNA binding"/>
    <property type="evidence" value="ECO:0007669"/>
    <property type="project" value="InterPro"/>
</dbReference>
<feature type="domain" description="CCHC-type" evidence="3">
    <location>
        <begin position="210"/>
        <end position="225"/>
    </location>
</feature>
<dbReference type="PANTHER" id="PTHR22639">
    <property type="entry name" value="GAG-RELATED PROTEIN"/>
    <property type="match status" value="1"/>
</dbReference>
<evidence type="ECO:0000313" key="4">
    <source>
        <dbReference type="EMBL" id="RMX55326.1"/>
    </source>
</evidence>
<dbReference type="InterPro" id="IPR042509">
    <property type="entry name" value="ZCCHC3"/>
</dbReference>
<dbReference type="Proteomes" id="UP000275408">
    <property type="component" value="Unassembled WGS sequence"/>
</dbReference>
<evidence type="ECO:0000259" key="3">
    <source>
        <dbReference type="PROSITE" id="PS50158"/>
    </source>
</evidence>
<name>A0A3M6UNT9_POCDA</name>
<protein>
    <recommendedName>
        <fullName evidence="3">CCHC-type domain-containing protein</fullName>
    </recommendedName>
</protein>
<dbReference type="SUPFAM" id="SSF57756">
    <property type="entry name" value="Retrovirus zinc finger-like domains"/>
    <property type="match status" value="1"/>
</dbReference>
<accession>A0A3M6UNT9</accession>